<evidence type="ECO:0000256" key="1">
    <source>
        <dbReference type="SAM" id="Phobius"/>
    </source>
</evidence>
<name>A0A0R3Q0E3_ANGCS</name>
<keyword evidence="1" id="KW-0472">Membrane</keyword>
<dbReference type="PANTHER" id="PTHR46709:SF8">
    <property type="entry name" value="G-PROTEIN COUPLED RECEPTORS FAMILY 1 PROFILE DOMAIN-CONTAINING PROTEIN"/>
    <property type="match status" value="1"/>
</dbReference>
<keyword evidence="3" id="KW-1185">Reference proteome</keyword>
<feature type="transmembrane region" description="Helical" evidence="1">
    <location>
        <begin position="36"/>
        <end position="60"/>
    </location>
</feature>
<dbReference type="OMA" id="WISGCDI"/>
<dbReference type="OrthoDB" id="5799915at2759"/>
<reference evidence="4" key="1">
    <citation type="submission" date="2017-02" db="UniProtKB">
        <authorList>
            <consortium name="WormBaseParasite"/>
        </authorList>
    </citation>
    <scope>IDENTIFICATION</scope>
</reference>
<feature type="transmembrane region" description="Helical" evidence="1">
    <location>
        <begin position="125"/>
        <end position="149"/>
    </location>
</feature>
<feature type="transmembrane region" description="Helical" evidence="1">
    <location>
        <begin position="273"/>
        <end position="294"/>
    </location>
</feature>
<dbReference type="CDD" id="cd14978">
    <property type="entry name" value="7tmA_FMRFamide_R-like"/>
    <property type="match status" value="1"/>
</dbReference>
<dbReference type="SUPFAM" id="SSF81321">
    <property type="entry name" value="Family A G protein-coupled receptor-like"/>
    <property type="match status" value="1"/>
</dbReference>
<organism evidence="4">
    <name type="scientific">Angiostrongylus costaricensis</name>
    <name type="common">Nematode worm</name>
    <dbReference type="NCBI Taxonomy" id="334426"/>
    <lineage>
        <taxon>Eukaryota</taxon>
        <taxon>Metazoa</taxon>
        <taxon>Ecdysozoa</taxon>
        <taxon>Nematoda</taxon>
        <taxon>Chromadorea</taxon>
        <taxon>Rhabditida</taxon>
        <taxon>Rhabditina</taxon>
        <taxon>Rhabditomorpha</taxon>
        <taxon>Strongyloidea</taxon>
        <taxon>Metastrongylidae</taxon>
        <taxon>Angiostrongylus</taxon>
    </lineage>
</organism>
<reference evidence="2 3" key="2">
    <citation type="submission" date="2018-11" db="EMBL/GenBank/DDBJ databases">
        <authorList>
            <consortium name="Pathogen Informatics"/>
        </authorList>
    </citation>
    <scope>NUCLEOTIDE SEQUENCE [LARGE SCALE GENOMIC DNA]</scope>
    <source>
        <strain evidence="2 3">Costa Rica</strain>
    </source>
</reference>
<keyword evidence="1" id="KW-0812">Transmembrane</keyword>
<dbReference type="EMBL" id="UYYA01005013">
    <property type="protein sequence ID" value="VDM63968.1"/>
    <property type="molecule type" value="Genomic_DNA"/>
</dbReference>
<dbReference type="Proteomes" id="UP000267027">
    <property type="component" value="Unassembled WGS sequence"/>
</dbReference>
<keyword evidence="1" id="KW-1133">Transmembrane helix</keyword>
<feature type="transmembrane region" description="Helical" evidence="1">
    <location>
        <begin position="80"/>
        <end position="104"/>
    </location>
</feature>
<evidence type="ECO:0000313" key="2">
    <source>
        <dbReference type="EMBL" id="VDM63968.1"/>
    </source>
</evidence>
<gene>
    <name evidence="2" type="ORF">ACOC_LOCUS12383</name>
</gene>
<dbReference type="WBParaSite" id="ACOC_0001238201-mRNA-1">
    <property type="protein sequence ID" value="ACOC_0001238201-mRNA-1"/>
    <property type="gene ID" value="ACOC_0001238201"/>
</dbReference>
<protein>
    <submittedName>
        <fullName evidence="4">G protein-coupled receptor</fullName>
    </submittedName>
</protein>
<dbReference type="Gene3D" id="1.20.1070.10">
    <property type="entry name" value="Rhodopsin 7-helix transmembrane proteins"/>
    <property type="match status" value="1"/>
</dbReference>
<dbReference type="STRING" id="334426.A0A0R3Q0E3"/>
<sequence length="369" mass="43098">MARKLSLCKSSERTIRRKFHSSMYVLQRLQQRNLTYLMWISGCDILVSISYTAIMCVQVYTDYFDFFILFYLWHQYLRAAFTVSHITLSSSSFLLMAATIERYFQSTADYRHEKLFRILSRYRAMVVVLCFAASCLFRGTVFFEVVVVYNPRCQGFSSMGLAASRLFTNPVYDAVWKFWIRKIVTVFLPFTGGKELHTVIHRTEYNTSKTEALFDETFVFEDHMLASFNTAIVLNVRRSHRNRTVRALLLFTTIGNSVEVTRLKARLRAVTRMLVMVICTYLAANIIDVIIAFWETIDIDSLYAYERFYTVTTDISSFLPILACALRLPIYAVNDEQIRTEVGKLFLRDSTVFHVVAIWYKDGQKFNEK</sequence>
<dbReference type="PANTHER" id="PTHR46709">
    <property type="entry name" value="PROTEIN CBG23488-RELATED"/>
    <property type="match status" value="1"/>
</dbReference>
<accession>A0A0R3Q0E3</accession>
<evidence type="ECO:0000313" key="4">
    <source>
        <dbReference type="WBParaSite" id="ACOC_0001238201-mRNA-1"/>
    </source>
</evidence>
<evidence type="ECO:0000313" key="3">
    <source>
        <dbReference type="Proteomes" id="UP000267027"/>
    </source>
</evidence>
<dbReference type="AlphaFoldDB" id="A0A0R3Q0E3"/>
<proteinExistence type="predicted"/>